<dbReference type="EC" id="1.1.2.4" evidence="7"/>
<keyword evidence="5 7" id="KW-0560">Oxidoreductase</keyword>
<feature type="domain" description="FAD-binding PCMH-type" evidence="6">
    <location>
        <begin position="63"/>
        <end position="241"/>
    </location>
</feature>
<dbReference type="GO" id="GO:0071949">
    <property type="term" value="F:FAD binding"/>
    <property type="evidence" value="ECO:0007669"/>
    <property type="project" value="InterPro"/>
</dbReference>
<dbReference type="HOGENOM" id="CLU_017779_7_0_9"/>
<dbReference type="Gene3D" id="1.10.45.10">
    <property type="entry name" value="Vanillyl-alcohol Oxidase, Chain A, domain 4"/>
    <property type="match status" value="1"/>
</dbReference>
<evidence type="ECO:0000256" key="1">
    <source>
        <dbReference type="ARBA" id="ARBA00001974"/>
    </source>
</evidence>
<evidence type="ECO:0000256" key="4">
    <source>
        <dbReference type="ARBA" id="ARBA00022827"/>
    </source>
</evidence>
<keyword evidence="8" id="KW-1185">Reference proteome</keyword>
<dbReference type="Gene3D" id="3.30.70.2190">
    <property type="match status" value="1"/>
</dbReference>
<dbReference type="InterPro" id="IPR016171">
    <property type="entry name" value="Vanillyl_alc_oxidase_C-sub2"/>
</dbReference>
<evidence type="ECO:0000313" key="8">
    <source>
        <dbReference type="Proteomes" id="UP000005439"/>
    </source>
</evidence>
<dbReference type="InterPro" id="IPR004113">
    <property type="entry name" value="FAD-bd_oxidored_4_C"/>
</dbReference>
<evidence type="ECO:0000256" key="5">
    <source>
        <dbReference type="ARBA" id="ARBA00023002"/>
    </source>
</evidence>
<dbReference type="Proteomes" id="UP000005439">
    <property type="component" value="Chromosome"/>
</dbReference>
<reference evidence="7 8" key="2">
    <citation type="journal article" date="2012" name="Stand. Genomic Sci.">
        <title>Complete genome sequence of the moderately thermophilic mineral-sulfide-oxidizing firmicute Sulfobacillus acidophilus type strain (NAL(T)).</title>
        <authorList>
            <person name="Anderson I."/>
            <person name="Chertkov O."/>
            <person name="Chen A."/>
            <person name="Saunders E."/>
            <person name="Lapidus A."/>
            <person name="Nolan M."/>
            <person name="Lucas S."/>
            <person name="Hammon N."/>
            <person name="Deshpande S."/>
            <person name="Cheng J.F."/>
            <person name="Han C."/>
            <person name="Tapia R."/>
            <person name="Goodwin L.A."/>
            <person name="Pitluck S."/>
            <person name="Liolios K."/>
            <person name="Pagani I."/>
            <person name="Ivanova N."/>
            <person name="Mikhailova N."/>
            <person name="Pati A."/>
            <person name="Palaniappan K."/>
            <person name="Land M."/>
            <person name="Pan C."/>
            <person name="Rohde M."/>
            <person name="Pukall R."/>
            <person name="Goker M."/>
            <person name="Detter J.C."/>
            <person name="Woyke T."/>
            <person name="Bristow J."/>
            <person name="Eisen J.A."/>
            <person name="Markowitz V."/>
            <person name="Hugenholtz P."/>
            <person name="Kyrpides N.C."/>
            <person name="Klenk H.P."/>
            <person name="Mavromatis K."/>
        </authorList>
    </citation>
    <scope>NUCLEOTIDE SEQUENCE [LARGE SCALE GENOMIC DNA]</scope>
    <source>
        <strain evidence="8">ATCC 700253 / DSM 10332 / NAL</strain>
    </source>
</reference>
<dbReference type="InterPro" id="IPR051914">
    <property type="entry name" value="FAD-linked_OxidoTrans_Type4"/>
</dbReference>
<dbReference type="InterPro" id="IPR006094">
    <property type="entry name" value="Oxid_FAD_bind_N"/>
</dbReference>
<evidence type="ECO:0000259" key="6">
    <source>
        <dbReference type="PROSITE" id="PS51387"/>
    </source>
</evidence>
<dbReference type="InterPro" id="IPR036318">
    <property type="entry name" value="FAD-bd_PCMH-like_sf"/>
</dbReference>
<comment type="cofactor">
    <cofactor evidence="1">
        <name>FAD</name>
        <dbReference type="ChEBI" id="CHEBI:57692"/>
    </cofactor>
</comment>
<dbReference type="InterPro" id="IPR016164">
    <property type="entry name" value="FAD-linked_Oxase-like_C"/>
</dbReference>
<dbReference type="SUPFAM" id="SSF56176">
    <property type="entry name" value="FAD-binding/transporter-associated domain-like"/>
    <property type="match status" value="2"/>
</dbReference>
<dbReference type="Pfam" id="PF02913">
    <property type="entry name" value="FAD-oxidase_C"/>
    <property type="match status" value="1"/>
</dbReference>
<dbReference type="GO" id="GO:0004458">
    <property type="term" value="F:D-lactate dehydrogenase (cytochrome) activity"/>
    <property type="evidence" value="ECO:0007669"/>
    <property type="project" value="UniProtKB-EC"/>
</dbReference>
<protein>
    <submittedName>
        <fullName evidence="7">D-lactate dehydrogenase (Cytochrome)</fullName>
        <ecNumber evidence="7">1.1.2.4</ecNumber>
    </submittedName>
</protein>
<evidence type="ECO:0000313" key="7">
    <source>
        <dbReference type="EMBL" id="AEW05289.1"/>
    </source>
</evidence>
<proteinExistence type="inferred from homology"/>
<dbReference type="AlphaFoldDB" id="G8U040"/>
<dbReference type="PANTHER" id="PTHR42934">
    <property type="entry name" value="GLYCOLATE OXIDASE SUBUNIT GLCD"/>
    <property type="match status" value="1"/>
</dbReference>
<dbReference type="Gene3D" id="3.30.70.2740">
    <property type="match status" value="1"/>
</dbReference>
<dbReference type="PATRIC" id="fig|679936.5.peg.1861"/>
<dbReference type="FunFam" id="3.30.70.2740:FF:000001">
    <property type="entry name" value="D-lactate dehydrogenase mitochondrial"/>
    <property type="match status" value="1"/>
</dbReference>
<dbReference type="PANTHER" id="PTHR42934:SF2">
    <property type="entry name" value="GLYCOLATE OXIDASE SUBUNIT GLCD"/>
    <property type="match status" value="1"/>
</dbReference>
<comment type="similarity">
    <text evidence="2">Belongs to the FAD-binding oxidoreductase/transferase type 4 family.</text>
</comment>
<gene>
    <name evidence="7" type="ordered locus">Sulac_1796</name>
</gene>
<sequence length="830" mass="90753">MASTHSLLLWGARERETLIGDYPRPTPATREAFLRELAQTVPPDILITAEDQLLAYSYDATGERHRPDAVLIPREKEQVVAAVKLASARGIPVISRGAGTNLSGGTIPIVGGLVISFARMNRVVRLEPDNRRVTVEPGIVNAELQELLAAHGLTYAPDPSSHRISTIGGNLAENSGGPHCVKYGVTANHVLDVEVVLADGELLRLPATGDWRSGYDLTGILVGSEGTLGLIVEATLMLSPLPQAKATLLAIFSSLDQAMHTVSRIVAARIIPAALELMDRISIEIVEQFAHAGYPAGADAVLLIELDGTPEQVERDRATVAKLAAETGATEVRQAASPEAAEALWRGRRAHYGAAARLAPRLWVQDVTVPRPLLPTMMREVLDIADRHGVTIVTAAHAGDGNLHPTIPYDPDNAEQVRRMRAADHDILQACVKLGGAITGEHGIGVDKVEHLALMYNADELDLMMGVKRAWDPKGLLNPFKAVLDPRHGTPAPHAPNDVHWFDTPTKTEEVVESVIWAVHQEEPITIQGTARRHRPVPDARVLNLTQLNRLIDLDQENLTVDVEAGMPAGQLARRLAAEGFDLPGIEPFLDETVGGLIASNARYWRQSWGLGWRDDLLAVEWVDGQGRVHHFGRKTMKNVAGYDMVKLAVGSRGQLGVITRVSLKLRPADTDRWLAASPPAVAEDLLCEALALAKSPYRPPGMVIRQLPDEALPRLWLVMNGAQRTLLAAQLAHFEWIPGEDAWLQWEQDRIDRLYQAIRQEHHQSGWLKPDQLAQVFETAPSDTAVYAFVAHGGYDILGAPEARETVSPSLKTLQDRLRHLFDPHGIFH</sequence>
<dbReference type="Pfam" id="PF01565">
    <property type="entry name" value="FAD_binding_4"/>
    <property type="match status" value="2"/>
</dbReference>
<dbReference type="Gene3D" id="3.30.465.10">
    <property type="match status" value="2"/>
</dbReference>
<dbReference type="Gene3D" id="3.30.43.10">
    <property type="entry name" value="Uridine Diphospho-n-acetylenolpyruvylglucosamine Reductase, domain 2"/>
    <property type="match status" value="1"/>
</dbReference>
<keyword evidence="3" id="KW-0285">Flavoprotein</keyword>
<dbReference type="InterPro" id="IPR016169">
    <property type="entry name" value="FAD-bd_PCMH_sub2"/>
</dbReference>
<organism evidence="7 8">
    <name type="scientific">Sulfobacillus acidophilus (strain ATCC 700253 / DSM 10332 / NAL)</name>
    <dbReference type="NCBI Taxonomy" id="679936"/>
    <lineage>
        <taxon>Bacteria</taxon>
        <taxon>Bacillati</taxon>
        <taxon>Bacillota</taxon>
        <taxon>Clostridia</taxon>
        <taxon>Eubacteriales</taxon>
        <taxon>Clostridiales Family XVII. Incertae Sedis</taxon>
        <taxon>Sulfobacillus</taxon>
    </lineage>
</organism>
<keyword evidence="4" id="KW-0274">FAD</keyword>
<feature type="domain" description="FAD-binding PCMH-type" evidence="6">
    <location>
        <begin position="494"/>
        <end position="669"/>
    </location>
</feature>
<name>G8U040_SULAD</name>
<accession>G8U040</accession>
<dbReference type="PROSITE" id="PS51387">
    <property type="entry name" value="FAD_PCMH"/>
    <property type="match status" value="2"/>
</dbReference>
<dbReference type="KEGG" id="sap:Sulac_1796"/>
<evidence type="ECO:0000256" key="3">
    <source>
        <dbReference type="ARBA" id="ARBA00022630"/>
    </source>
</evidence>
<dbReference type="InterPro" id="IPR016167">
    <property type="entry name" value="FAD-bd_PCMH_sub1"/>
</dbReference>
<dbReference type="STRING" id="679936.Sulac_1796"/>
<reference evidence="8" key="1">
    <citation type="submission" date="2011-12" db="EMBL/GenBank/DDBJ databases">
        <title>The complete genome of chromosome of Sulfobacillus acidophilus DSM 10332.</title>
        <authorList>
            <person name="Lucas S."/>
            <person name="Han J."/>
            <person name="Lapidus A."/>
            <person name="Bruce D."/>
            <person name="Goodwin L."/>
            <person name="Pitluck S."/>
            <person name="Peters L."/>
            <person name="Kyrpides N."/>
            <person name="Mavromatis K."/>
            <person name="Ivanova N."/>
            <person name="Mikhailova N."/>
            <person name="Chertkov O."/>
            <person name="Saunders E."/>
            <person name="Detter J.C."/>
            <person name="Tapia R."/>
            <person name="Han C."/>
            <person name="Land M."/>
            <person name="Hauser L."/>
            <person name="Markowitz V."/>
            <person name="Cheng J.-F."/>
            <person name="Hugenholtz P."/>
            <person name="Woyke T."/>
            <person name="Wu D."/>
            <person name="Pukall R."/>
            <person name="Gehrich-Schroeter G."/>
            <person name="Schneider S."/>
            <person name="Klenk H.-P."/>
            <person name="Eisen J.A."/>
        </authorList>
    </citation>
    <scope>NUCLEOTIDE SEQUENCE [LARGE SCALE GENOMIC DNA]</scope>
    <source>
        <strain evidence="8">ATCC 700253 / DSM 10332 / NAL</strain>
    </source>
</reference>
<dbReference type="InterPro" id="IPR016166">
    <property type="entry name" value="FAD-bd_PCMH"/>
</dbReference>
<dbReference type="SUPFAM" id="SSF55103">
    <property type="entry name" value="FAD-linked oxidases, C-terminal domain"/>
    <property type="match status" value="1"/>
</dbReference>
<dbReference type="EMBL" id="CP003179">
    <property type="protein sequence ID" value="AEW05289.1"/>
    <property type="molecule type" value="Genomic_DNA"/>
</dbReference>
<evidence type="ECO:0000256" key="2">
    <source>
        <dbReference type="ARBA" id="ARBA00008000"/>
    </source>
</evidence>